<evidence type="ECO:0000256" key="1">
    <source>
        <dbReference type="SAM" id="SignalP"/>
    </source>
</evidence>
<dbReference type="PANTHER" id="PTHR37691:SF1">
    <property type="entry name" value="BLR3518 PROTEIN"/>
    <property type="match status" value="1"/>
</dbReference>
<feature type="chain" id="PRO_5045161381" description="DsrE family protein" evidence="1">
    <location>
        <begin position="20"/>
        <end position="180"/>
    </location>
</feature>
<dbReference type="InterPro" id="IPR027396">
    <property type="entry name" value="DsrEFH-like"/>
</dbReference>
<dbReference type="EMBL" id="BMID01000001">
    <property type="protein sequence ID" value="GFZ97243.1"/>
    <property type="molecule type" value="Genomic_DNA"/>
</dbReference>
<dbReference type="Pfam" id="PF02635">
    <property type="entry name" value="DsrE"/>
    <property type="match status" value="1"/>
</dbReference>
<accession>A0ABQ1F2I4</accession>
<evidence type="ECO:0000313" key="2">
    <source>
        <dbReference type="EMBL" id="GFZ97243.1"/>
    </source>
</evidence>
<proteinExistence type="predicted"/>
<feature type="signal peptide" evidence="1">
    <location>
        <begin position="1"/>
        <end position="19"/>
    </location>
</feature>
<comment type="caution">
    <text evidence="2">The sequence shown here is derived from an EMBL/GenBank/DDBJ whole genome shotgun (WGS) entry which is preliminary data.</text>
</comment>
<sequence>MMKYAIVLLALVLATPAAGQDMSSFTMGPVFEEFGPVADVEADMDLPDNAYFRAAFDAAKGAEDGKLNSTLNGAARFINMHVRAGVPEERIDVAVVVHGGAVLDLLRAEPYAARKDGAENANAPLVAALVEHGVRIIVCGQSATALGVANEDLLPGIEVALSAMTAHALLQQQGYTVNPF</sequence>
<dbReference type="Proteomes" id="UP000603317">
    <property type="component" value="Unassembled WGS sequence"/>
</dbReference>
<gene>
    <name evidence="2" type="ORF">GCM10010923_01460</name>
</gene>
<dbReference type="Gene3D" id="3.40.1260.10">
    <property type="entry name" value="DsrEFH-like"/>
    <property type="match status" value="1"/>
</dbReference>
<dbReference type="SUPFAM" id="SSF75169">
    <property type="entry name" value="DsrEFH-like"/>
    <property type="match status" value="1"/>
</dbReference>
<keyword evidence="1" id="KW-0732">Signal</keyword>
<name>A0ABQ1F2I4_9SPHN</name>
<protein>
    <recommendedName>
        <fullName evidence="4">DsrE family protein</fullName>
    </recommendedName>
</protein>
<reference evidence="3" key="1">
    <citation type="journal article" date="2019" name="Int. J. Syst. Evol. Microbiol.">
        <title>The Global Catalogue of Microorganisms (GCM) 10K type strain sequencing project: providing services to taxonomists for standard genome sequencing and annotation.</title>
        <authorList>
            <consortium name="The Broad Institute Genomics Platform"/>
            <consortium name="The Broad Institute Genome Sequencing Center for Infectious Disease"/>
            <person name="Wu L."/>
            <person name="Ma J."/>
        </authorList>
    </citation>
    <scope>NUCLEOTIDE SEQUENCE [LARGE SCALE GENOMIC DNA]</scope>
    <source>
        <strain evidence="3">CGMCC 1.15297</strain>
    </source>
</reference>
<organism evidence="2 3">
    <name type="scientific">Blastomonas marina</name>
    <dbReference type="NCBI Taxonomy" id="1867408"/>
    <lineage>
        <taxon>Bacteria</taxon>
        <taxon>Pseudomonadati</taxon>
        <taxon>Pseudomonadota</taxon>
        <taxon>Alphaproteobacteria</taxon>
        <taxon>Sphingomonadales</taxon>
        <taxon>Sphingomonadaceae</taxon>
        <taxon>Blastomonas</taxon>
    </lineage>
</organism>
<dbReference type="InterPro" id="IPR003787">
    <property type="entry name" value="Sulphur_relay_DsrE/F-like"/>
</dbReference>
<evidence type="ECO:0000313" key="3">
    <source>
        <dbReference type="Proteomes" id="UP000603317"/>
    </source>
</evidence>
<evidence type="ECO:0008006" key="4">
    <source>
        <dbReference type="Google" id="ProtNLM"/>
    </source>
</evidence>
<dbReference type="PANTHER" id="PTHR37691">
    <property type="entry name" value="BLR3518 PROTEIN"/>
    <property type="match status" value="1"/>
</dbReference>
<keyword evidence="3" id="KW-1185">Reference proteome</keyword>